<evidence type="ECO:0000256" key="8">
    <source>
        <dbReference type="ARBA" id="ARBA00032824"/>
    </source>
</evidence>
<evidence type="ECO:0000256" key="5">
    <source>
        <dbReference type="ARBA" id="ARBA00023002"/>
    </source>
</evidence>
<dbReference type="PANTHER" id="PTHR42801:SF7">
    <property type="entry name" value="SLL1159 PROTEIN"/>
    <property type="match status" value="1"/>
</dbReference>
<name>A0A964DZY0_9PROT</name>
<dbReference type="PANTHER" id="PTHR42801">
    <property type="entry name" value="THIOREDOXIN-DEPENDENT PEROXIDE REDUCTASE"/>
    <property type="match status" value="1"/>
</dbReference>
<dbReference type="Pfam" id="PF00578">
    <property type="entry name" value="AhpC-TSA"/>
    <property type="match status" value="1"/>
</dbReference>
<keyword evidence="3" id="KW-0575">Peroxidase</keyword>
<evidence type="ECO:0000256" key="9">
    <source>
        <dbReference type="ARBA" id="ARBA00038489"/>
    </source>
</evidence>
<evidence type="ECO:0000313" key="13">
    <source>
        <dbReference type="EMBL" id="MCB8876569.1"/>
    </source>
</evidence>
<feature type="domain" description="Thioredoxin" evidence="12">
    <location>
        <begin position="44"/>
        <end position="217"/>
    </location>
</feature>
<keyword evidence="6" id="KW-1015">Disulfide bond</keyword>
<dbReference type="EC" id="1.11.1.24" evidence="2"/>
<keyword evidence="14" id="KW-1185">Reference proteome</keyword>
<dbReference type="Gene3D" id="3.40.30.10">
    <property type="entry name" value="Glutaredoxin"/>
    <property type="match status" value="1"/>
</dbReference>
<protein>
    <recommendedName>
        <fullName evidence="2">thioredoxin-dependent peroxiredoxin</fullName>
        <ecNumber evidence="2">1.11.1.24</ecNumber>
    </recommendedName>
    <alternativeName>
        <fullName evidence="8">Thioredoxin peroxidase</fullName>
    </alternativeName>
    <alternativeName>
        <fullName evidence="10">Thioredoxin-dependent peroxiredoxin Bcp</fullName>
    </alternativeName>
</protein>
<sequence>MKSLNAQLVAFKTSVFERADKETACALRGLETEYRAEAAMAKPLTIGERAPDFTLDGADGKRHQLANYAAQGPVFVLFFKGGWCPYSTLTLRAWEDIAPEVRRAGGSILAISPQKVSRAALVQENNGVSFPILSDSCNKVGDAFGVVSNVKQLTREILTKLGCDLTDENCSGDMRLPRAAEFLIGSDGVIRFAHVSPVHFERTEPRDGLAALRTLNAETMAPA</sequence>
<evidence type="ECO:0000313" key="14">
    <source>
        <dbReference type="Proteomes" id="UP000708298"/>
    </source>
</evidence>
<dbReference type="RefSeq" id="WP_227322218.1">
    <property type="nucleotide sequence ID" value="NZ_JAESVB010000006.1"/>
</dbReference>
<dbReference type="SUPFAM" id="SSF52833">
    <property type="entry name" value="Thioredoxin-like"/>
    <property type="match status" value="1"/>
</dbReference>
<evidence type="ECO:0000256" key="2">
    <source>
        <dbReference type="ARBA" id="ARBA00013017"/>
    </source>
</evidence>
<comment type="similarity">
    <text evidence="9">Belongs to the peroxiredoxin family. BCP/PrxQ subfamily.</text>
</comment>
<dbReference type="AlphaFoldDB" id="A0A964DZY0"/>
<dbReference type="PROSITE" id="PS51352">
    <property type="entry name" value="THIOREDOXIN_2"/>
    <property type="match status" value="1"/>
</dbReference>
<evidence type="ECO:0000256" key="10">
    <source>
        <dbReference type="ARBA" id="ARBA00042639"/>
    </source>
</evidence>
<evidence type="ECO:0000256" key="3">
    <source>
        <dbReference type="ARBA" id="ARBA00022559"/>
    </source>
</evidence>
<evidence type="ECO:0000256" key="11">
    <source>
        <dbReference type="ARBA" id="ARBA00049091"/>
    </source>
</evidence>
<evidence type="ECO:0000259" key="12">
    <source>
        <dbReference type="PROSITE" id="PS51352"/>
    </source>
</evidence>
<comment type="catalytic activity">
    <reaction evidence="11">
        <text>a hydroperoxide + [thioredoxin]-dithiol = an alcohol + [thioredoxin]-disulfide + H2O</text>
        <dbReference type="Rhea" id="RHEA:62620"/>
        <dbReference type="Rhea" id="RHEA-COMP:10698"/>
        <dbReference type="Rhea" id="RHEA-COMP:10700"/>
        <dbReference type="ChEBI" id="CHEBI:15377"/>
        <dbReference type="ChEBI" id="CHEBI:29950"/>
        <dbReference type="ChEBI" id="CHEBI:30879"/>
        <dbReference type="ChEBI" id="CHEBI:35924"/>
        <dbReference type="ChEBI" id="CHEBI:50058"/>
        <dbReference type="EC" id="1.11.1.24"/>
    </reaction>
</comment>
<dbReference type="GO" id="GO:0034599">
    <property type="term" value="P:cellular response to oxidative stress"/>
    <property type="evidence" value="ECO:0007669"/>
    <property type="project" value="TreeGrafter"/>
</dbReference>
<dbReference type="EMBL" id="JAESVB010000006">
    <property type="protein sequence ID" value="MCB8876569.1"/>
    <property type="molecule type" value="Genomic_DNA"/>
</dbReference>
<accession>A0A964DZY0</accession>
<dbReference type="InterPro" id="IPR000866">
    <property type="entry name" value="AhpC/TSA"/>
</dbReference>
<keyword evidence="7" id="KW-0676">Redox-active center</keyword>
<keyword evidence="4" id="KW-0049">Antioxidant</keyword>
<organism evidence="13 14">
    <name type="scientific">Acidisoma silvae</name>
    <dbReference type="NCBI Taxonomy" id="2802396"/>
    <lineage>
        <taxon>Bacteria</taxon>
        <taxon>Pseudomonadati</taxon>
        <taxon>Pseudomonadota</taxon>
        <taxon>Alphaproteobacteria</taxon>
        <taxon>Acetobacterales</taxon>
        <taxon>Acidocellaceae</taxon>
        <taxon>Acidisoma</taxon>
    </lineage>
</organism>
<dbReference type="GO" id="GO:0005737">
    <property type="term" value="C:cytoplasm"/>
    <property type="evidence" value="ECO:0007669"/>
    <property type="project" value="TreeGrafter"/>
</dbReference>
<evidence type="ECO:0000256" key="6">
    <source>
        <dbReference type="ARBA" id="ARBA00023157"/>
    </source>
</evidence>
<dbReference type="InterPro" id="IPR036249">
    <property type="entry name" value="Thioredoxin-like_sf"/>
</dbReference>
<comment type="function">
    <text evidence="1">Thiol-specific peroxidase that catalyzes the reduction of hydrogen peroxide and organic hydroperoxides to water and alcohols, respectively. Plays a role in cell protection against oxidative stress by detoxifying peroxides and as sensor of hydrogen peroxide-mediated signaling events.</text>
</comment>
<dbReference type="InterPro" id="IPR050924">
    <property type="entry name" value="Peroxiredoxin_BCP/PrxQ"/>
</dbReference>
<dbReference type="GO" id="GO:0045454">
    <property type="term" value="P:cell redox homeostasis"/>
    <property type="evidence" value="ECO:0007669"/>
    <property type="project" value="TreeGrafter"/>
</dbReference>
<comment type="caution">
    <text evidence="13">The sequence shown here is derived from an EMBL/GenBank/DDBJ whole genome shotgun (WGS) entry which is preliminary data.</text>
</comment>
<evidence type="ECO:0000256" key="1">
    <source>
        <dbReference type="ARBA" id="ARBA00003330"/>
    </source>
</evidence>
<reference evidence="13" key="2">
    <citation type="submission" date="2021-01" db="EMBL/GenBank/DDBJ databases">
        <authorList>
            <person name="Mieszkin S."/>
            <person name="Pouder E."/>
            <person name="Alain K."/>
        </authorList>
    </citation>
    <scope>NUCLEOTIDE SEQUENCE</scope>
    <source>
        <strain evidence="13">HW T2.11</strain>
    </source>
</reference>
<dbReference type="InterPro" id="IPR013766">
    <property type="entry name" value="Thioredoxin_domain"/>
</dbReference>
<keyword evidence="5" id="KW-0560">Oxidoreductase</keyword>
<proteinExistence type="inferred from homology"/>
<dbReference type="CDD" id="cd02970">
    <property type="entry name" value="PRX_like2"/>
    <property type="match status" value="1"/>
</dbReference>
<evidence type="ECO:0000256" key="4">
    <source>
        <dbReference type="ARBA" id="ARBA00022862"/>
    </source>
</evidence>
<dbReference type="GO" id="GO:0008379">
    <property type="term" value="F:thioredoxin peroxidase activity"/>
    <property type="evidence" value="ECO:0007669"/>
    <property type="project" value="TreeGrafter"/>
</dbReference>
<dbReference type="Proteomes" id="UP000708298">
    <property type="component" value="Unassembled WGS sequence"/>
</dbReference>
<gene>
    <name evidence="13" type="ORF">ASILVAE211_15350</name>
</gene>
<evidence type="ECO:0000256" key="7">
    <source>
        <dbReference type="ARBA" id="ARBA00023284"/>
    </source>
</evidence>
<reference evidence="13" key="1">
    <citation type="journal article" date="2021" name="Microorganisms">
        <title>Acidisoma silvae sp. nov. and Acidisomacellulosilytica sp. nov., Two Acidophilic Bacteria Isolated from Decaying Wood, Hydrolyzing Cellulose and Producing Poly-3-hydroxybutyrate.</title>
        <authorList>
            <person name="Mieszkin S."/>
            <person name="Pouder E."/>
            <person name="Uroz S."/>
            <person name="Simon-Colin C."/>
            <person name="Alain K."/>
        </authorList>
    </citation>
    <scope>NUCLEOTIDE SEQUENCE</scope>
    <source>
        <strain evidence="13">HW T2.11</strain>
    </source>
</reference>